<dbReference type="PANTHER" id="PTHR32246">
    <property type="entry name" value="INGRESSION PROTEIN FIC1"/>
    <property type="match status" value="1"/>
</dbReference>
<organism evidence="2">
    <name type="scientific">Davidia involucrata</name>
    <name type="common">Dove tree</name>
    <dbReference type="NCBI Taxonomy" id="16924"/>
    <lineage>
        <taxon>Eukaryota</taxon>
        <taxon>Viridiplantae</taxon>
        <taxon>Streptophyta</taxon>
        <taxon>Embryophyta</taxon>
        <taxon>Tracheophyta</taxon>
        <taxon>Spermatophyta</taxon>
        <taxon>Magnoliopsida</taxon>
        <taxon>eudicotyledons</taxon>
        <taxon>Gunneridae</taxon>
        <taxon>Pentapetalae</taxon>
        <taxon>asterids</taxon>
        <taxon>Cornales</taxon>
        <taxon>Nyssaceae</taxon>
        <taxon>Davidia</taxon>
    </lineage>
</organism>
<sequence>MGGQSRRYKARNVKIIIHSASDLRNPGDYYRDSKMEVYAKVSINTATERLNRSTPVDRDGDNNPAWHFDMRFTVRESAVEEPGVMLVIKLFCKGHRGRCCGCWKSSKDDVYIGEVSLSLEELFRSRDEKGSGERHLPLAKGCANSKSNGNLKFRYKFGKAAFTKNAASTCRLCAGGGDDDDDDDNVVDIATD</sequence>
<evidence type="ECO:0000313" key="2">
    <source>
        <dbReference type="EMBL" id="MPA34321.1"/>
    </source>
</evidence>
<dbReference type="Gene3D" id="2.60.40.150">
    <property type="entry name" value="C2 domain"/>
    <property type="match status" value="1"/>
</dbReference>
<evidence type="ECO:0000259" key="1">
    <source>
        <dbReference type="PROSITE" id="PS50004"/>
    </source>
</evidence>
<feature type="domain" description="C2" evidence="1">
    <location>
        <begin position="1"/>
        <end position="132"/>
    </location>
</feature>
<dbReference type="InterPro" id="IPR000008">
    <property type="entry name" value="C2_dom"/>
</dbReference>
<dbReference type="PANTHER" id="PTHR32246:SF22">
    <property type="entry name" value="C2 DOMAIN-CONTAINING PROTEIN"/>
    <property type="match status" value="1"/>
</dbReference>
<dbReference type="SMART" id="SM00239">
    <property type="entry name" value="C2"/>
    <property type="match status" value="1"/>
</dbReference>
<dbReference type="Pfam" id="PF00168">
    <property type="entry name" value="C2"/>
    <property type="match status" value="1"/>
</dbReference>
<proteinExistence type="predicted"/>
<dbReference type="EMBL" id="GHES01003762">
    <property type="protein sequence ID" value="MPA34321.1"/>
    <property type="molecule type" value="Transcribed_RNA"/>
</dbReference>
<accession>A0A5B6YRG8</accession>
<dbReference type="PROSITE" id="PS50004">
    <property type="entry name" value="C2"/>
    <property type="match status" value="1"/>
</dbReference>
<gene>
    <name evidence="2" type="ORF">Din_003762</name>
</gene>
<protein>
    <recommendedName>
        <fullName evidence="1">C2 domain-containing protein</fullName>
    </recommendedName>
</protein>
<dbReference type="SUPFAM" id="SSF49562">
    <property type="entry name" value="C2 domain (Calcium/lipid-binding domain, CaLB)"/>
    <property type="match status" value="1"/>
</dbReference>
<dbReference type="InterPro" id="IPR035892">
    <property type="entry name" value="C2_domain_sf"/>
</dbReference>
<dbReference type="AlphaFoldDB" id="A0A5B6YRG8"/>
<name>A0A5B6YRG8_DAVIN</name>
<reference evidence="2" key="1">
    <citation type="submission" date="2019-08" db="EMBL/GenBank/DDBJ databases">
        <title>Reference gene set and small RNA set construction with multiple tissues from Davidia involucrata Baill.</title>
        <authorList>
            <person name="Yang H."/>
            <person name="Zhou C."/>
            <person name="Li G."/>
            <person name="Wang J."/>
            <person name="Gao P."/>
            <person name="Wang M."/>
            <person name="Wang R."/>
            <person name="Zhao Y."/>
        </authorList>
    </citation>
    <scope>NUCLEOTIDE SEQUENCE</scope>
    <source>
        <tissue evidence="2">Mixed with DoveR01_LX</tissue>
    </source>
</reference>